<dbReference type="Proteomes" id="UP000246115">
    <property type="component" value="Chromosome"/>
</dbReference>
<dbReference type="KEGG" id="schj:DDV21_003900"/>
<evidence type="ECO:0000256" key="1">
    <source>
        <dbReference type="ARBA" id="ARBA00004496"/>
    </source>
</evidence>
<keyword evidence="3 9" id="KW-0963">Cytoplasm</keyword>
<dbReference type="EMBL" id="QVQY01000018">
    <property type="protein sequence ID" value="RFU50728.1"/>
    <property type="molecule type" value="Genomic_DNA"/>
</dbReference>
<evidence type="ECO:0000313" key="15">
    <source>
        <dbReference type="Proteomes" id="UP000262901"/>
    </source>
</evidence>
<dbReference type="OrthoDB" id="9771859at2"/>
<evidence type="ECO:0000256" key="4">
    <source>
        <dbReference type="ARBA" id="ARBA00022679"/>
    </source>
</evidence>
<reference evidence="14" key="3">
    <citation type="submission" date="2018-08" db="EMBL/GenBank/DDBJ databases">
        <title>Streptococcus chenjunshii sp. nov., isolated from stools sample of the Tibetan antelope in the Qinghai-Tibet plateau, China.</title>
        <authorList>
            <person name="Tian Z."/>
        </authorList>
    </citation>
    <scope>NUCLEOTIDE SEQUENCE [LARGE SCALE GENOMIC DNA]</scope>
    <source>
        <strain evidence="14">Z15</strain>
    </source>
</reference>
<dbReference type="Gene3D" id="3.30.420.40">
    <property type="match status" value="2"/>
</dbReference>
<evidence type="ECO:0000256" key="10">
    <source>
        <dbReference type="RuleBase" id="RU003835"/>
    </source>
</evidence>
<evidence type="ECO:0000313" key="13">
    <source>
        <dbReference type="EMBL" id="RFU52871.1"/>
    </source>
</evidence>
<dbReference type="Proteomes" id="UP000262901">
    <property type="component" value="Unassembled WGS sequence"/>
</dbReference>
<dbReference type="GO" id="GO:0005524">
    <property type="term" value="F:ATP binding"/>
    <property type="evidence" value="ECO:0007669"/>
    <property type="project" value="UniProtKB-KW"/>
</dbReference>
<dbReference type="Pfam" id="PF00871">
    <property type="entry name" value="Acetate_kinase"/>
    <property type="match status" value="1"/>
</dbReference>
<dbReference type="PIRSF" id="PIRSF036458">
    <property type="entry name" value="Butyrate_kin"/>
    <property type="match status" value="1"/>
</dbReference>
<dbReference type="GO" id="GO:0006083">
    <property type="term" value="P:acetate metabolic process"/>
    <property type="evidence" value="ECO:0007669"/>
    <property type="project" value="TreeGrafter"/>
</dbReference>
<keyword evidence="6 9" id="KW-0418">Kinase</keyword>
<dbReference type="SUPFAM" id="SSF53067">
    <property type="entry name" value="Actin-like ATPase domain"/>
    <property type="match status" value="2"/>
</dbReference>
<reference evidence="13 15" key="2">
    <citation type="submission" date="2018-08" db="EMBL/GenBank/DDBJ databases">
        <title>Draft genome of Streptococcus sp. nov. Z1.</title>
        <authorList>
            <person name="Tian Z."/>
        </authorList>
    </citation>
    <scope>NUCLEOTIDE SEQUENCE [LARGE SCALE GENOMIC DNA]</scope>
    <source>
        <strain evidence="13">Z1</strain>
        <strain evidence="15">Z1(2018)</strain>
    </source>
</reference>
<dbReference type="HAMAP" id="MF_00542">
    <property type="entry name" value="Butyrate_kinase"/>
    <property type="match status" value="1"/>
</dbReference>
<evidence type="ECO:0000256" key="5">
    <source>
        <dbReference type="ARBA" id="ARBA00022741"/>
    </source>
</evidence>
<evidence type="ECO:0000313" key="16">
    <source>
        <dbReference type="Proteomes" id="UP000264056"/>
    </source>
</evidence>
<keyword evidence="4 9" id="KW-0808">Transferase</keyword>
<evidence type="ECO:0000256" key="2">
    <source>
        <dbReference type="ARBA" id="ARBA00008748"/>
    </source>
</evidence>
<dbReference type="Proteomes" id="UP000264056">
    <property type="component" value="Unassembled WGS sequence"/>
</dbReference>
<dbReference type="EMBL" id="CP031733">
    <property type="protein sequence ID" value="AXQ78281.1"/>
    <property type="molecule type" value="Genomic_DNA"/>
</dbReference>
<comment type="similarity">
    <text evidence="2 9 10">Belongs to the acetokinase family.</text>
</comment>
<keyword evidence="5 9" id="KW-0547">Nucleotide-binding</keyword>
<dbReference type="GO" id="GO:0005737">
    <property type="term" value="C:cytoplasm"/>
    <property type="evidence" value="ECO:0007669"/>
    <property type="project" value="UniProtKB-SubCell"/>
</dbReference>
<dbReference type="EMBL" id="QVQZ01000017">
    <property type="protein sequence ID" value="RFU52871.1"/>
    <property type="molecule type" value="Genomic_DNA"/>
</dbReference>
<evidence type="ECO:0000313" key="11">
    <source>
        <dbReference type="EMBL" id="AXQ78281.1"/>
    </source>
</evidence>
<name>A0A372KKP9_9STRE</name>
<protein>
    <recommendedName>
        <fullName evidence="9">Probable butyrate kinase</fullName>
        <shortName evidence="9">BK</shortName>
        <ecNumber evidence="9">2.7.2.7</ecNumber>
    </recommendedName>
    <alternativeName>
        <fullName evidence="9">Branched-chain carboxylic acid kinase</fullName>
    </alternativeName>
</protein>
<dbReference type="InterPro" id="IPR023865">
    <property type="entry name" value="Aliphatic_acid_kinase_CS"/>
</dbReference>
<accession>A0A346NB86</accession>
<dbReference type="NCBIfam" id="NF002834">
    <property type="entry name" value="PRK03011.1-5"/>
    <property type="match status" value="1"/>
</dbReference>
<sequence>MAEYKILTINPGSTSTKIAYFEGKKAVFTENVAHDSSELAQFDRLSQQLDYRKTLIEKCLADSSMTLSDLDAVVGRGGGLMPLAGGVYEVNDQLYRDAKNGANGVEHPANLGPQLARYFARKASCSAFVVNPPDTDEYQDLARMTGVKGVYRTCHLHALNLKETALHHAGQQKEVYQKVNYIVCHIGGGISISAHRRGQMIDGTDIVGGEGPMAPTRAGSLPLTGVAELLNEGASASDLRKLCTKNGGFISLLGSADAKAIFAAAQRGAEAEQLAWDSMIYQIAKTIGQMAAVLKGDIQAILLSGGLVNNADLVSQITDYCQWIAPVYAYPGEFEMQAMANGVSRVLAGQEEVKTYTGRPVWTKEAFPF</sequence>
<reference evidence="11" key="4">
    <citation type="journal article" date="2019" name="Int. J. Syst. Evol. Microbiol.">
        <title>Streptococcus chenjunshii sp. nov. isolated from feces of Tibetan antelopes.</title>
        <authorList>
            <person name="Tian Z."/>
            <person name="Lu S."/>
            <person name="Jin D."/>
            <person name="Yang J."/>
            <person name="Pu J."/>
            <person name="Lai X.H."/>
            <person name="Bai X.N."/>
            <person name="Wu X.M."/>
            <person name="Li J."/>
            <person name="Wang S."/>
            <person name="Xu J."/>
        </authorList>
    </citation>
    <scope>NUCLEOTIDE SEQUENCE</scope>
    <source>
        <strain evidence="11">Z15</strain>
    </source>
</reference>
<comment type="subcellular location">
    <subcellularLocation>
        <location evidence="1 9">Cytoplasm</location>
    </subcellularLocation>
</comment>
<dbReference type="GO" id="GO:0047761">
    <property type="term" value="F:butyrate kinase activity"/>
    <property type="evidence" value="ECO:0007669"/>
    <property type="project" value="UniProtKB-UniRule"/>
</dbReference>
<keyword evidence="16" id="KW-1185">Reference proteome</keyword>
<evidence type="ECO:0000313" key="12">
    <source>
        <dbReference type="EMBL" id="RFU50728.1"/>
    </source>
</evidence>
<dbReference type="InterPro" id="IPR000890">
    <property type="entry name" value="Aliphatic_acid_kin_short-chain"/>
</dbReference>
<dbReference type="EC" id="2.7.2.7" evidence="9"/>
<evidence type="ECO:0000256" key="7">
    <source>
        <dbReference type="ARBA" id="ARBA00022840"/>
    </source>
</evidence>
<dbReference type="InterPro" id="IPR011245">
    <property type="entry name" value="Butyrate_kin"/>
</dbReference>
<proteinExistence type="inferred from homology"/>
<reference evidence="12 16" key="1">
    <citation type="submission" date="2018-08" db="EMBL/GenBank/DDBJ databases">
        <title>Draft genome of Streptococcus sp .nov. Z2.</title>
        <authorList>
            <person name="Tian Z."/>
        </authorList>
    </citation>
    <scope>NUCLEOTIDE SEQUENCE [LARGE SCALE GENOMIC DNA]</scope>
    <source>
        <strain evidence="12 16">Z2</strain>
    </source>
</reference>
<dbReference type="InterPro" id="IPR043129">
    <property type="entry name" value="ATPase_NBD"/>
</dbReference>
<dbReference type="GO" id="GO:0008776">
    <property type="term" value="F:acetate kinase activity"/>
    <property type="evidence" value="ECO:0007669"/>
    <property type="project" value="TreeGrafter"/>
</dbReference>
<evidence type="ECO:0000313" key="14">
    <source>
        <dbReference type="Proteomes" id="UP000246115"/>
    </source>
</evidence>
<evidence type="ECO:0000256" key="3">
    <source>
        <dbReference type="ARBA" id="ARBA00022490"/>
    </source>
</evidence>
<dbReference type="PRINTS" id="PR00471">
    <property type="entry name" value="ACETATEKNASE"/>
</dbReference>
<dbReference type="PROSITE" id="PS01075">
    <property type="entry name" value="ACETATE_KINASE_1"/>
    <property type="match status" value="1"/>
</dbReference>
<accession>A0A372KKP9</accession>
<evidence type="ECO:0000256" key="9">
    <source>
        <dbReference type="HAMAP-Rule" id="MF_00542"/>
    </source>
</evidence>
<evidence type="ECO:0000256" key="8">
    <source>
        <dbReference type="ARBA" id="ARBA00048596"/>
    </source>
</evidence>
<evidence type="ECO:0000256" key="6">
    <source>
        <dbReference type="ARBA" id="ARBA00022777"/>
    </source>
</evidence>
<organism evidence="13 15">
    <name type="scientific">Streptococcus chenjunshii</name>
    <dbReference type="NCBI Taxonomy" id="2173853"/>
    <lineage>
        <taxon>Bacteria</taxon>
        <taxon>Bacillati</taxon>
        <taxon>Bacillota</taxon>
        <taxon>Bacilli</taxon>
        <taxon>Lactobacillales</taxon>
        <taxon>Streptococcaceae</taxon>
        <taxon>Streptococcus</taxon>
    </lineage>
</organism>
<dbReference type="AlphaFoldDB" id="A0A372KKP9"/>
<dbReference type="NCBIfam" id="TIGR02707">
    <property type="entry name" value="butyr_kinase"/>
    <property type="match status" value="1"/>
</dbReference>
<gene>
    <name evidence="9 13" type="primary">buk</name>
    <name evidence="11" type="ORF">DDV21_003900</name>
    <name evidence="12" type="ORF">DDV22_07160</name>
    <name evidence="13" type="ORF">DDV23_07485</name>
</gene>
<dbReference type="RefSeq" id="WP_116878483.1">
    <property type="nucleotide sequence ID" value="NZ_CP031733.1"/>
</dbReference>
<dbReference type="CDD" id="cd24011">
    <property type="entry name" value="ASKHA_NBD_BK"/>
    <property type="match status" value="1"/>
</dbReference>
<dbReference type="PANTHER" id="PTHR21060">
    <property type="entry name" value="ACETATE KINASE"/>
    <property type="match status" value="1"/>
</dbReference>
<comment type="catalytic activity">
    <reaction evidence="8 9">
        <text>butanoate + ATP = butanoyl phosphate + ADP</text>
        <dbReference type="Rhea" id="RHEA:13585"/>
        <dbReference type="ChEBI" id="CHEBI:17968"/>
        <dbReference type="ChEBI" id="CHEBI:30616"/>
        <dbReference type="ChEBI" id="CHEBI:58079"/>
        <dbReference type="ChEBI" id="CHEBI:456216"/>
        <dbReference type="EC" id="2.7.2.7"/>
    </reaction>
</comment>
<dbReference type="PANTHER" id="PTHR21060:SF3">
    <property type="entry name" value="BUTYRATE KINASE 2-RELATED"/>
    <property type="match status" value="1"/>
</dbReference>
<keyword evidence="7 9" id="KW-0067">ATP-binding</keyword>